<keyword evidence="8" id="KW-1185">Reference proteome</keyword>
<comment type="caution">
    <text evidence="7">The sequence shown here is derived from an EMBL/GenBank/DDBJ whole genome shotgun (WGS) entry which is preliminary data.</text>
</comment>
<keyword evidence="2" id="KW-1003">Cell membrane</keyword>
<feature type="transmembrane region" description="Helical" evidence="6">
    <location>
        <begin position="304"/>
        <end position="331"/>
    </location>
</feature>
<gene>
    <name evidence="7" type="ORF">ACHKAR_01455</name>
</gene>
<keyword evidence="4 7" id="KW-0808">Transferase</keyword>
<keyword evidence="3 7" id="KW-0328">Glycosyltransferase</keyword>
<evidence type="ECO:0000256" key="1">
    <source>
        <dbReference type="ARBA" id="ARBA00004236"/>
    </source>
</evidence>
<proteinExistence type="predicted"/>
<accession>A0ABW7N377</accession>
<dbReference type="PANTHER" id="PTHR43646:SF2">
    <property type="entry name" value="GLYCOSYLTRANSFERASE 2-LIKE DOMAIN-CONTAINING PROTEIN"/>
    <property type="match status" value="1"/>
</dbReference>
<dbReference type="Proteomes" id="UP001610063">
    <property type="component" value="Unassembled WGS sequence"/>
</dbReference>
<dbReference type="InterPro" id="IPR029044">
    <property type="entry name" value="Nucleotide-diphossugar_trans"/>
</dbReference>
<comment type="subcellular location">
    <subcellularLocation>
        <location evidence="1">Cell membrane</location>
    </subcellularLocation>
</comment>
<evidence type="ECO:0000256" key="2">
    <source>
        <dbReference type="ARBA" id="ARBA00022475"/>
    </source>
</evidence>
<keyword evidence="5 6" id="KW-0472">Membrane</keyword>
<dbReference type="PANTHER" id="PTHR43646">
    <property type="entry name" value="GLYCOSYLTRANSFERASE"/>
    <property type="match status" value="1"/>
</dbReference>
<name>A0ABW7N377_9BACT</name>
<dbReference type="EC" id="2.4.-.-" evidence="7"/>
<feature type="transmembrane region" description="Helical" evidence="6">
    <location>
        <begin position="351"/>
        <end position="373"/>
    </location>
</feature>
<evidence type="ECO:0000313" key="8">
    <source>
        <dbReference type="Proteomes" id="UP001610063"/>
    </source>
</evidence>
<evidence type="ECO:0000256" key="3">
    <source>
        <dbReference type="ARBA" id="ARBA00022676"/>
    </source>
</evidence>
<dbReference type="SUPFAM" id="SSF53448">
    <property type="entry name" value="Nucleotide-diphospho-sugar transferases"/>
    <property type="match status" value="1"/>
</dbReference>
<organism evidence="7 8">
    <name type="scientific">Marinoscillum luteum</name>
    <dbReference type="NCBI Taxonomy" id="861051"/>
    <lineage>
        <taxon>Bacteria</taxon>
        <taxon>Pseudomonadati</taxon>
        <taxon>Bacteroidota</taxon>
        <taxon>Cytophagia</taxon>
        <taxon>Cytophagales</taxon>
        <taxon>Reichenbachiellaceae</taxon>
        <taxon>Marinoscillum</taxon>
    </lineage>
</organism>
<evidence type="ECO:0000256" key="4">
    <source>
        <dbReference type="ARBA" id="ARBA00022679"/>
    </source>
</evidence>
<evidence type="ECO:0000313" key="7">
    <source>
        <dbReference type="EMBL" id="MFH6982081.1"/>
    </source>
</evidence>
<reference evidence="7 8" key="1">
    <citation type="journal article" date="2013" name="Int. J. Syst. Evol. Microbiol.">
        <title>Marinoscillum luteum sp. nov., isolated from marine sediment.</title>
        <authorList>
            <person name="Cha I.T."/>
            <person name="Park S.J."/>
            <person name="Kim S.J."/>
            <person name="Kim J.G."/>
            <person name="Jung M.Y."/>
            <person name="Shin K.S."/>
            <person name="Kwon K.K."/>
            <person name="Yang S.H."/>
            <person name="Seo Y.S."/>
            <person name="Rhee S.K."/>
        </authorList>
    </citation>
    <scope>NUCLEOTIDE SEQUENCE [LARGE SCALE GENOMIC DNA]</scope>
    <source>
        <strain evidence="7 8">KCTC 23939</strain>
    </source>
</reference>
<protein>
    <submittedName>
        <fullName evidence="7">Glycosyltransferase</fullName>
        <ecNumber evidence="7">2.4.-.-</ecNumber>
    </submittedName>
</protein>
<keyword evidence="6" id="KW-0812">Transmembrane</keyword>
<dbReference type="GO" id="GO:0016757">
    <property type="term" value="F:glycosyltransferase activity"/>
    <property type="evidence" value="ECO:0007669"/>
    <property type="project" value="UniProtKB-KW"/>
</dbReference>
<dbReference type="RefSeq" id="WP_395415869.1">
    <property type="nucleotide sequence ID" value="NZ_JBIPKE010000009.1"/>
</dbReference>
<keyword evidence="6" id="KW-1133">Transmembrane helix</keyword>
<dbReference type="Gene3D" id="3.90.550.10">
    <property type="entry name" value="Spore Coat Polysaccharide Biosynthesis Protein SpsA, Chain A"/>
    <property type="match status" value="1"/>
</dbReference>
<sequence length="381" mass="43247">MNITILWLLSLPTKPYRVLEYFFYTFVFLHFSLIAQTIAPLLRKSSTPRSSTLSPPFSVIVCAHNEVENLKKLMPLLLAQQYVHFEIIIVLDRCTDGSVAFMQSVNSAQVLTIEVPAVPSGFNPKKYALTQGINAARNEWLLLTDADCRPVSDQWIASFAPYTSEKTELILGISPYEDQPGLISQITAYETLQTAIHYTSAACQGRAYMGVGRNIAYRKSTFHKTGGFHPFEAVVGGDDDLLVQKITTPHNTAINFKSDSLTYSSPERKWKGYLKQKTRHLSVGKHYQPAVKTAHFIRASTHGVLWLCFLYLLFSFQYSSRIIVLFGLLILVKGVFFKKIANNLGMPFNRIWFPLMDLIYAIFLPLLGVRAMFVKNIRWKK</sequence>
<dbReference type="EMBL" id="JBIPKE010000009">
    <property type="protein sequence ID" value="MFH6982081.1"/>
    <property type="molecule type" value="Genomic_DNA"/>
</dbReference>
<feature type="transmembrane region" description="Helical" evidence="6">
    <location>
        <begin position="21"/>
        <end position="42"/>
    </location>
</feature>
<evidence type="ECO:0000256" key="6">
    <source>
        <dbReference type="SAM" id="Phobius"/>
    </source>
</evidence>
<evidence type="ECO:0000256" key="5">
    <source>
        <dbReference type="ARBA" id="ARBA00023136"/>
    </source>
</evidence>
<dbReference type="Pfam" id="PF13641">
    <property type="entry name" value="Glyco_tranf_2_3"/>
    <property type="match status" value="1"/>
</dbReference>